<proteinExistence type="predicted"/>
<name>A0AAV4NMJ9_CAEEX</name>
<dbReference type="AlphaFoldDB" id="A0AAV4NMJ9"/>
<evidence type="ECO:0000313" key="1">
    <source>
        <dbReference type="EMBL" id="GIX86032.1"/>
    </source>
</evidence>
<comment type="caution">
    <text evidence="1">The sequence shown here is derived from an EMBL/GenBank/DDBJ whole genome shotgun (WGS) entry which is preliminary data.</text>
</comment>
<sequence length="66" mass="7337">MDGWDMNGLRQLWLGMNGSSRNGWGMMARAGMAMEEVTVPRQSHSCPSHPDRAIHVPAILTSHYCP</sequence>
<keyword evidence="2" id="KW-1185">Reference proteome</keyword>
<reference evidence="1 2" key="1">
    <citation type="submission" date="2021-06" db="EMBL/GenBank/DDBJ databases">
        <title>Caerostris extrusa draft genome.</title>
        <authorList>
            <person name="Kono N."/>
            <person name="Arakawa K."/>
        </authorList>
    </citation>
    <scope>NUCLEOTIDE SEQUENCE [LARGE SCALE GENOMIC DNA]</scope>
</reference>
<protein>
    <submittedName>
        <fullName evidence="1">Uncharacterized protein</fullName>
    </submittedName>
</protein>
<gene>
    <name evidence="1" type="ORF">CEXT_327581</name>
</gene>
<dbReference type="EMBL" id="BPLR01003562">
    <property type="protein sequence ID" value="GIX86032.1"/>
    <property type="molecule type" value="Genomic_DNA"/>
</dbReference>
<accession>A0AAV4NMJ9</accession>
<organism evidence="1 2">
    <name type="scientific">Caerostris extrusa</name>
    <name type="common">Bark spider</name>
    <name type="synonym">Caerostris bankana</name>
    <dbReference type="NCBI Taxonomy" id="172846"/>
    <lineage>
        <taxon>Eukaryota</taxon>
        <taxon>Metazoa</taxon>
        <taxon>Ecdysozoa</taxon>
        <taxon>Arthropoda</taxon>
        <taxon>Chelicerata</taxon>
        <taxon>Arachnida</taxon>
        <taxon>Araneae</taxon>
        <taxon>Araneomorphae</taxon>
        <taxon>Entelegynae</taxon>
        <taxon>Araneoidea</taxon>
        <taxon>Araneidae</taxon>
        <taxon>Caerostris</taxon>
    </lineage>
</organism>
<dbReference type="Proteomes" id="UP001054945">
    <property type="component" value="Unassembled WGS sequence"/>
</dbReference>
<evidence type="ECO:0000313" key="2">
    <source>
        <dbReference type="Proteomes" id="UP001054945"/>
    </source>
</evidence>